<feature type="region of interest" description="Disordered" evidence="1">
    <location>
        <begin position="669"/>
        <end position="705"/>
    </location>
</feature>
<dbReference type="Proteomes" id="UP001234989">
    <property type="component" value="Chromosome 1"/>
</dbReference>
<dbReference type="InterPro" id="IPR004242">
    <property type="entry name" value="Transposase_21"/>
</dbReference>
<dbReference type="PANTHER" id="PTHR10775:SF193">
    <property type="entry name" value="DUF4216 DOMAIN-CONTAINING PROTEIN"/>
    <property type="match status" value="1"/>
</dbReference>
<protein>
    <submittedName>
        <fullName evidence="2">Uncharacterized protein</fullName>
    </submittedName>
</protein>
<evidence type="ECO:0000256" key="1">
    <source>
        <dbReference type="SAM" id="MobiDB-lite"/>
    </source>
</evidence>
<dbReference type="AlphaFoldDB" id="A0AAF0T6R6"/>
<dbReference type="Pfam" id="PF02992">
    <property type="entry name" value="Transposase_21"/>
    <property type="match status" value="1"/>
</dbReference>
<keyword evidence="3" id="KW-1185">Reference proteome</keyword>
<sequence length="705" mass="82548">MVHMYRNGFKPRYFEWIDHGESDGLDGRFYNSIPVDVNNMVALHGQIRVEHDRVHEMINDAFGVQGGMEPEQYFDETPNEEERHFYDQLEESSRPLCEGSPHSALSVAAKRLVSKLGLTYDRIHCCVNGCMLFYKTNSELENCKFCGHARYKRTPTGKMVPVKAMHYLPLIPRLKRLYASMSYAPHMRWHREYRRPSGVLSHPFDGETWKHFDNVYPDFASEPRNVRLGLCSDGCTPFSNNASPYSCWPNFVMHASLMWTINDFPAYGMLSGWMTVGKLACPYCMENSKAFTLKNGRKNTWFDCHRQFLPMDHEFRKMKNAFRKNKVESDPPTPLLTGHQIWERVSQLPKVIEASPPRLPGYGVEHNWTKQSIFWELPYWKDNLLRHNLDVMHIEKNYFGNLFNTVMDVKVKPKANFSFTLDEKHEIIEWFKNLRMPEGYALNLERGNRPNRNDEGGIDSLFPPISIFNQNGRGSKKRGKRGFTDMEMQSVVTHILLNCLEIQSYVNLFVNTWGNEAIYTEFSKWMRNYVDDEYSSVQHLQLVKEVALGPESQVLTMNNYCVNGFKFRTEEVSRNKKTNNRGVYIQGYVDGTGQTIEYYGVIQEIIEVRYSGWPKKKNVLFRYVAYQNDVAIVQQQVDVELETTLQHPQHILQEVSDDEILNVKEEIFENEENESFDDVEWYDNENETTEKEEWENDGIETNEEE</sequence>
<name>A0AAF0T6R6_SOLVR</name>
<reference evidence="2" key="1">
    <citation type="submission" date="2023-08" db="EMBL/GenBank/DDBJ databases">
        <title>A de novo genome assembly of Solanum verrucosum Schlechtendal, a Mexican diploid species geographically isolated from the other diploid A-genome species in potato relatives.</title>
        <authorList>
            <person name="Hosaka K."/>
        </authorList>
    </citation>
    <scope>NUCLEOTIDE SEQUENCE</scope>
    <source>
        <tissue evidence="2">Young leaves</tissue>
    </source>
</reference>
<dbReference type="EMBL" id="CP133612">
    <property type="protein sequence ID" value="WMV09922.1"/>
    <property type="molecule type" value="Genomic_DNA"/>
</dbReference>
<evidence type="ECO:0000313" key="2">
    <source>
        <dbReference type="EMBL" id="WMV09922.1"/>
    </source>
</evidence>
<dbReference type="PANTHER" id="PTHR10775">
    <property type="entry name" value="OS08G0208400 PROTEIN"/>
    <property type="match status" value="1"/>
</dbReference>
<organism evidence="2 3">
    <name type="scientific">Solanum verrucosum</name>
    <dbReference type="NCBI Taxonomy" id="315347"/>
    <lineage>
        <taxon>Eukaryota</taxon>
        <taxon>Viridiplantae</taxon>
        <taxon>Streptophyta</taxon>
        <taxon>Embryophyta</taxon>
        <taxon>Tracheophyta</taxon>
        <taxon>Spermatophyta</taxon>
        <taxon>Magnoliopsida</taxon>
        <taxon>eudicotyledons</taxon>
        <taxon>Gunneridae</taxon>
        <taxon>Pentapetalae</taxon>
        <taxon>asterids</taxon>
        <taxon>lamiids</taxon>
        <taxon>Solanales</taxon>
        <taxon>Solanaceae</taxon>
        <taxon>Solanoideae</taxon>
        <taxon>Solaneae</taxon>
        <taxon>Solanum</taxon>
    </lineage>
</organism>
<gene>
    <name evidence="2" type="ORF">MTR67_003307</name>
</gene>
<evidence type="ECO:0000313" key="3">
    <source>
        <dbReference type="Proteomes" id="UP001234989"/>
    </source>
</evidence>
<proteinExistence type="predicted"/>
<accession>A0AAF0T6R6</accession>